<evidence type="ECO:0000256" key="1">
    <source>
        <dbReference type="SAM" id="Phobius"/>
    </source>
</evidence>
<feature type="transmembrane region" description="Helical" evidence="1">
    <location>
        <begin position="78"/>
        <end position="105"/>
    </location>
</feature>
<gene>
    <name evidence="2" type="ORF">DC3_45080</name>
</gene>
<feature type="transmembrane region" description="Helical" evidence="1">
    <location>
        <begin position="7"/>
        <end position="38"/>
    </location>
</feature>
<evidence type="ECO:0000313" key="2">
    <source>
        <dbReference type="EMBL" id="GEM48873.1"/>
    </source>
</evidence>
<keyword evidence="3" id="KW-1185">Reference proteome</keyword>
<dbReference type="OrthoDB" id="32973at2"/>
<sequence>MEIAIFVIVWLIGLVGTFIPVVPATFVVWLGALIYAYMTGFAEVTWGWLIGLALLALLTMTIDNLASAWGTRKYGGSNLAMLGAIVGGIVGIFLGPLGLFIGPFVGAFGFELLGKQPPQAALKSAWGALVGLLAGILGKFMMHLLMGGLVLWRALS</sequence>
<proteinExistence type="predicted"/>
<evidence type="ECO:0000313" key="3">
    <source>
        <dbReference type="Proteomes" id="UP000321306"/>
    </source>
</evidence>
<organism evidence="2 3">
    <name type="scientific">Deinococcus cellulosilyticus (strain DSM 18568 / NBRC 106333 / KACC 11606 / 5516J-15)</name>
    <dbReference type="NCBI Taxonomy" id="1223518"/>
    <lineage>
        <taxon>Bacteria</taxon>
        <taxon>Thermotogati</taxon>
        <taxon>Deinococcota</taxon>
        <taxon>Deinococci</taxon>
        <taxon>Deinococcales</taxon>
        <taxon>Deinococcaceae</taxon>
        <taxon>Deinococcus</taxon>
    </lineage>
</organism>
<dbReference type="Pfam" id="PF04306">
    <property type="entry name" value="DUF456"/>
    <property type="match status" value="1"/>
</dbReference>
<dbReference type="Proteomes" id="UP000321306">
    <property type="component" value="Unassembled WGS sequence"/>
</dbReference>
<evidence type="ECO:0008006" key="4">
    <source>
        <dbReference type="Google" id="ProtNLM"/>
    </source>
</evidence>
<keyword evidence="1" id="KW-1133">Transmembrane helix</keyword>
<dbReference type="InterPro" id="IPR007403">
    <property type="entry name" value="DUF456"/>
</dbReference>
<protein>
    <recommendedName>
        <fullName evidence="4">DUF456 domain-containing protein</fullName>
    </recommendedName>
</protein>
<dbReference type="EMBL" id="BJXB01000025">
    <property type="protein sequence ID" value="GEM48873.1"/>
    <property type="molecule type" value="Genomic_DNA"/>
</dbReference>
<keyword evidence="1" id="KW-0472">Membrane</keyword>
<keyword evidence="1" id="KW-0812">Transmembrane</keyword>
<accession>A0A511N7P9</accession>
<dbReference type="RefSeq" id="WP_146888374.1">
    <property type="nucleotide sequence ID" value="NZ_BJXB01000025.1"/>
</dbReference>
<comment type="caution">
    <text evidence="2">The sequence shown here is derived from an EMBL/GenBank/DDBJ whole genome shotgun (WGS) entry which is preliminary data.</text>
</comment>
<reference evidence="2 3" key="1">
    <citation type="submission" date="2019-07" db="EMBL/GenBank/DDBJ databases">
        <title>Whole genome shotgun sequence of Deinococcus cellulosilyticus NBRC 106333.</title>
        <authorList>
            <person name="Hosoyama A."/>
            <person name="Uohara A."/>
            <person name="Ohji S."/>
            <person name="Ichikawa N."/>
        </authorList>
    </citation>
    <scope>NUCLEOTIDE SEQUENCE [LARGE SCALE GENOMIC DNA]</scope>
    <source>
        <strain evidence="2 3">NBRC 106333</strain>
    </source>
</reference>
<dbReference type="PANTHER" id="PTHR39165">
    <property type="entry name" value="IG HYPOTHETICAL 17883"/>
    <property type="match status" value="1"/>
</dbReference>
<name>A0A511N7P9_DEIC1</name>
<dbReference type="PANTHER" id="PTHR39165:SF1">
    <property type="entry name" value="DUF456 DOMAIN-CONTAINING PROTEIN"/>
    <property type="match status" value="1"/>
</dbReference>
<dbReference type="AlphaFoldDB" id="A0A511N7P9"/>
<feature type="transmembrane region" description="Helical" evidence="1">
    <location>
        <begin position="44"/>
        <end position="66"/>
    </location>
</feature>
<feature type="transmembrane region" description="Helical" evidence="1">
    <location>
        <begin position="125"/>
        <end position="152"/>
    </location>
</feature>